<feature type="repeat" description="PPR" evidence="3">
    <location>
        <begin position="137"/>
        <end position="167"/>
    </location>
</feature>
<evidence type="ECO:0000256" key="2">
    <source>
        <dbReference type="ARBA" id="ARBA00022737"/>
    </source>
</evidence>
<dbReference type="PANTHER" id="PTHR47926">
    <property type="entry name" value="PENTATRICOPEPTIDE REPEAT-CONTAINING PROTEIN"/>
    <property type="match status" value="1"/>
</dbReference>
<feature type="repeat" description="PPR" evidence="3">
    <location>
        <begin position="106"/>
        <end position="136"/>
    </location>
</feature>
<accession>A0A678WDK7</accession>
<dbReference type="PANTHER" id="PTHR47926:SF484">
    <property type="entry name" value="PENTATRICOPEPTIDE REPEAT-CONTAINING PROTEIN"/>
    <property type="match status" value="1"/>
</dbReference>
<dbReference type="NCBIfam" id="TIGR00756">
    <property type="entry name" value="PPR"/>
    <property type="match status" value="7"/>
</dbReference>
<dbReference type="GO" id="GO:0009451">
    <property type="term" value="P:RNA modification"/>
    <property type="evidence" value="ECO:0007669"/>
    <property type="project" value="InterPro"/>
</dbReference>
<evidence type="ECO:0000256" key="3">
    <source>
        <dbReference type="PROSITE-ProRule" id="PRU00708"/>
    </source>
</evidence>
<dbReference type="FunFam" id="1.25.40.10:FF:000345">
    <property type="entry name" value="Pentatricopeptide repeat-containing protein"/>
    <property type="match status" value="1"/>
</dbReference>
<feature type="repeat" description="PPR" evidence="3">
    <location>
        <begin position="170"/>
        <end position="204"/>
    </location>
</feature>
<dbReference type="FunFam" id="1.25.40.10:FF:000934">
    <property type="entry name" value="Pentatricopeptide repeat-containing protein"/>
    <property type="match status" value="1"/>
</dbReference>
<feature type="repeat" description="PPR" evidence="3">
    <location>
        <begin position="333"/>
        <end position="363"/>
    </location>
</feature>
<feature type="repeat" description="PPR" evidence="3">
    <location>
        <begin position="232"/>
        <end position="266"/>
    </location>
</feature>
<dbReference type="Pfam" id="PF13041">
    <property type="entry name" value="PPR_2"/>
    <property type="match status" value="2"/>
</dbReference>
<dbReference type="EMBL" id="MH004732">
    <property type="protein sequence ID" value="AYM00732.1"/>
    <property type="molecule type" value="mRNA"/>
</dbReference>
<reference evidence="4" key="2">
    <citation type="submission" date="2018-02" db="EMBL/GenBank/DDBJ databases">
        <authorList>
            <person name="Li H.Q."/>
            <person name="Lu S.F."/>
        </authorList>
    </citation>
    <scope>NUCLEOTIDE SEQUENCE</scope>
</reference>
<dbReference type="PROSITE" id="PS51375">
    <property type="entry name" value="PPR"/>
    <property type="match status" value="6"/>
</dbReference>
<dbReference type="Gene3D" id="1.25.40.10">
    <property type="entry name" value="Tetratricopeptide repeat domain"/>
    <property type="match status" value="4"/>
</dbReference>
<protein>
    <submittedName>
        <fullName evidence="4">Pentatricopeptide repeat protein</fullName>
    </submittedName>
</protein>
<evidence type="ECO:0000256" key="1">
    <source>
        <dbReference type="ARBA" id="ARBA00006643"/>
    </source>
</evidence>
<sequence length="510" mass="55417">MSMESSNTSLFHTIKNCITHKKPKAAISAYIHGRGGIVIVIAAVPLVLKACASLSLLSLGKALHSEILKSGVERNVMVGTSLVDMYGKCGDIASACKVFDEMPDRNVVSWNAMIGGYMRNGDTAAASALFAAMTERTSATWNAMIDGYARNGDTAAARRVFDAVPEALRNVVTWTAMVDVYATSGDMEAARVAFEAMGTRNFYAWSVMIKGYFKRGDAVRAREVFDGMSLRNLVIWNSLISGYAQNGMFGEAMDAFTMMQEDGFEPDEVTLVSVLSACAQAGMLDVGRGIHERLLRSLIETNVFLLNALIDMYAKCGELETARGIFEKAKGRTSASWNSLITGFAVQGRCREAVELFTLMEEDTSVRPDEITFLSVLSACAHGGLVEEGLESFSKMEMYGVRRSVKHYGCLVDLLGRAGRLEDALELVKGMPVEANDTVLGALLGACRIHSDTYMAEKVVEFIAEASDHHYLLLSNIYAACERWETAESMRLAFSGTGSQKTTGCSVLVT</sequence>
<keyword evidence="2" id="KW-0677">Repeat</keyword>
<dbReference type="Pfam" id="PF01535">
    <property type="entry name" value="PPR"/>
    <property type="match status" value="7"/>
</dbReference>
<evidence type="ECO:0000313" key="4">
    <source>
        <dbReference type="EMBL" id="AYM00732.1"/>
    </source>
</evidence>
<dbReference type="InterPro" id="IPR046960">
    <property type="entry name" value="PPR_At4g14850-like_plant"/>
</dbReference>
<organism evidence="4">
    <name type="scientific">Salvia miltiorrhiza</name>
    <name type="common">Chinese sage</name>
    <dbReference type="NCBI Taxonomy" id="226208"/>
    <lineage>
        <taxon>Eukaryota</taxon>
        <taxon>Viridiplantae</taxon>
        <taxon>Streptophyta</taxon>
        <taxon>Embryophyta</taxon>
        <taxon>Tracheophyta</taxon>
        <taxon>Spermatophyta</taxon>
        <taxon>Magnoliopsida</taxon>
        <taxon>eudicotyledons</taxon>
        <taxon>Gunneridae</taxon>
        <taxon>Pentapetalae</taxon>
        <taxon>asterids</taxon>
        <taxon>lamiids</taxon>
        <taxon>Lamiales</taxon>
        <taxon>Lamiaceae</taxon>
        <taxon>Nepetoideae</taxon>
        <taxon>Mentheae</taxon>
        <taxon>Salviinae</taxon>
        <taxon>Salvia</taxon>
        <taxon>Salvia incertae sedis</taxon>
    </lineage>
</organism>
<name>A0A678WDK7_SALMI</name>
<reference evidence="4" key="1">
    <citation type="journal article" date="2018" name="Molecules">
        <title>The Pentatricopeptide Repeat Gene Family in Salvia miltiorrhiza: Genome-Wide Characterization and Expression Analysis.</title>
        <authorList>
            <person name="Li H."/>
            <person name="Li C."/>
            <person name="Deng Y."/>
            <person name="Jiang X."/>
            <person name="Lu S."/>
        </authorList>
    </citation>
    <scope>NUCLEOTIDE SEQUENCE</scope>
</reference>
<dbReference type="FunFam" id="1.25.40.10:FF:000333">
    <property type="entry name" value="Pentatricopeptide repeat-containing protein"/>
    <property type="match status" value="1"/>
</dbReference>
<proteinExistence type="evidence at transcript level"/>
<feature type="repeat" description="PPR" evidence="3">
    <location>
        <begin position="369"/>
        <end position="403"/>
    </location>
</feature>
<dbReference type="InterPro" id="IPR002885">
    <property type="entry name" value="PPR_rpt"/>
</dbReference>
<comment type="similarity">
    <text evidence="1">Belongs to the PPR family. PCMP-H subfamily.</text>
</comment>
<dbReference type="InterPro" id="IPR011990">
    <property type="entry name" value="TPR-like_helical_dom_sf"/>
</dbReference>
<dbReference type="GO" id="GO:0003723">
    <property type="term" value="F:RNA binding"/>
    <property type="evidence" value="ECO:0007669"/>
    <property type="project" value="InterPro"/>
</dbReference>
<dbReference type="SUPFAM" id="SSF48452">
    <property type="entry name" value="TPR-like"/>
    <property type="match status" value="2"/>
</dbReference>
<dbReference type="AlphaFoldDB" id="A0A678WDK7"/>